<comment type="similarity">
    <text evidence="2">Belongs to the glycosyl hydrolase 88 family.</text>
</comment>
<evidence type="ECO:0000313" key="5">
    <source>
        <dbReference type="EMBL" id="MPQ60821.1"/>
    </source>
</evidence>
<feature type="binding site" evidence="4">
    <location>
        <position position="228"/>
    </location>
    <ligand>
        <name>substrate</name>
    </ligand>
</feature>
<dbReference type="Pfam" id="PF07470">
    <property type="entry name" value="Glyco_hydro_88"/>
    <property type="match status" value="1"/>
</dbReference>
<feature type="binding site" evidence="4">
    <location>
        <position position="224"/>
    </location>
    <ligand>
        <name>substrate</name>
    </ligand>
</feature>
<feature type="active site" description="Proton donor" evidence="3">
    <location>
        <position position="152"/>
    </location>
</feature>
<gene>
    <name evidence="5" type="ORF">E4V82_01665</name>
</gene>
<evidence type="ECO:0000256" key="3">
    <source>
        <dbReference type="PIRSR" id="PIRSR610905-1"/>
    </source>
</evidence>
<dbReference type="InterPro" id="IPR010905">
    <property type="entry name" value="Glyco_hydro_88"/>
</dbReference>
<dbReference type="PANTHER" id="PTHR36845:SF1">
    <property type="entry name" value="HYDROLASE, PUTATIVE (AFU_ORTHOLOGUE AFUA_7G05090)-RELATED"/>
    <property type="match status" value="1"/>
</dbReference>
<dbReference type="Gene3D" id="1.50.10.10">
    <property type="match status" value="1"/>
</dbReference>
<evidence type="ECO:0000256" key="1">
    <source>
        <dbReference type="ARBA" id="ARBA00022801"/>
    </source>
</evidence>
<sequence>MEINWKKEAWNFIEEKTILNNDRIGVNFPHVSENKHYKLENEQWWTAGFWPGILWQVYLKNKNEKLKITAEKCEIKMKHLLCDTEIIDHDLGFMWILTSLANYKITGNKESRRRALLAANLLMGRFNIKGNYIRAWNAWKGNKDNTGVVIIDCMMNLPLLYWASEETGDPRFKHVAEKNGEMVLENFIRADGSVQHMVIFDSETGEVIEKAGGQGFDANSAWARGCAWAIYGLTLSYKYTKNNEFLEAAKKTAHYFIANMKDDKCPVWDFRLPKDGEIKYKYPDSSAGSIAACGLLLLSKYVPKFESSLYMEAGENMLRNLYYECATNDDIEEEGLIKHATGHFPEQKNLDVPIIYGDYFFTEGIAMLNGEKMLFW</sequence>
<dbReference type="SUPFAM" id="SSF48208">
    <property type="entry name" value="Six-hairpin glycosidases"/>
    <property type="match status" value="1"/>
</dbReference>
<feature type="active site" description="Nucleophile" evidence="3">
    <location>
        <position position="90"/>
    </location>
</feature>
<feature type="binding site" evidence="4">
    <location>
        <position position="90"/>
    </location>
    <ligand>
        <name>substrate</name>
    </ligand>
</feature>
<dbReference type="Proteomes" id="UP000342249">
    <property type="component" value="Unassembled WGS sequence"/>
</dbReference>
<protein>
    <submittedName>
        <fullName evidence="5">Glycosyl hydrolase</fullName>
    </submittedName>
</protein>
<evidence type="ECO:0000256" key="4">
    <source>
        <dbReference type="PIRSR" id="PIRSR610905-2"/>
    </source>
</evidence>
<keyword evidence="1 5" id="KW-0378">Hydrolase</keyword>
<accession>A0A5N7IIL2</accession>
<evidence type="ECO:0000313" key="6">
    <source>
        <dbReference type="Proteomes" id="UP000342249"/>
    </source>
</evidence>
<proteinExistence type="inferred from homology"/>
<dbReference type="AlphaFoldDB" id="A0A5N7IIL2"/>
<dbReference type="InterPro" id="IPR008928">
    <property type="entry name" value="6-hairpin_glycosidase_sf"/>
</dbReference>
<name>A0A5N7IIL2_9CLOT</name>
<dbReference type="GO" id="GO:0052757">
    <property type="term" value="F:chondroitin hydrolase activity"/>
    <property type="evidence" value="ECO:0007669"/>
    <property type="project" value="TreeGrafter"/>
</dbReference>
<dbReference type="InterPro" id="IPR052369">
    <property type="entry name" value="UG_Glycosaminoglycan_Hydrolase"/>
</dbReference>
<evidence type="ECO:0000256" key="2">
    <source>
        <dbReference type="ARBA" id="ARBA00038358"/>
    </source>
</evidence>
<dbReference type="InterPro" id="IPR012341">
    <property type="entry name" value="6hp_glycosidase-like_sf"/>
</dbReference>
<comment type="caution">
    <text evidence="5">The sequence shown here is derived from an EMBL/GenBank/DDBJ whole genome shotgun (WGS) entry which is preliminary data.</text>
</comment>
<dbReference type="PANTHER" id="PTHR36845">
    <property type="entry name" value="HYDROLASE, PUTATIVE (AFU_ORTHOLOGUE AFUA_7G05090)-RELATED"/>
    <property type="match status" value="1"/>
</dbReference>
<organism evidence="5 6">
    <name type="scientific">Clostridium estertheticum</name>
    <dbReference type="NCBI Taxonomy" id="238834"/>
    <lineage>
        <taxon>Bacteria</taxon>
        <taxon>Bacillati</taxon>
        <taxon>Bacillota</taxon>
        <taxon>Clostridia</taxon>
        <taxon>Eubacteriales</taxon>
        <taxon>Clostridiaceae</taxon>
        <taxon>Clostridium</taxon>
    </lineage>
</organism>
<reference evidence="5 6" key="1">
    <citation type="journal article" date="2019" name="Lett. Appl. Microbiol.">
        <title>A case of 'blown pack' spoilage of vacuum-packaged pork likely associated with Clostridium estertheticum in Canada.</title>
        <authorList>
            <person name="Zhang P."/>
            <person name="Ward P."/>
            <person name="McMullen L.M."/>
            <person name="Yang X."/>
        </authorList>
    </citation>
    <scope>NUCLEOTIDE SEQUENCE [LARGE SCALE GENOMIC DNA]</scope>
    <source>
        <strain evidence="5 6">MA19</strain>
    </source>
</reference>
<feature type="binding site" evidence="4">
    <location>
        <position position="152"/>
    </location>
    <ligand>
        <name>substrate</name>
    </ligand>
</feature>
<dbReference type="EMBL" id="SPSF01000009">
    <property type="protein sequence ID" value="MPQ60821.1"/>
    <property type="molecule type" value="Genomic_DNA"/>
</dbReference>
<dbReference type="RefSeq" id="WP_152749891.1">
    <property type="nucleotide sequence ID" value="NZ_SPSE01000010.1"/>
</dbReference>
<dbReference type="GO" id="GO:0000272">
    <property type="term" value="P:polysaccharide catabolic process"/>
    <property type="evidence" value="ECO:0007669"/>
    <property type="project" value="TreeGrafter"/>
</dbReference>